<protein>
    <submittedName>
        <fullName evidence="5">2-oxoglutarate-dependent dioxygenase aop1.2</fullName>
    </submittedName>
</protein>
<sequence length="325" mass="37186">MATKTQAKIPVVDLSNLDLKPGTNTWFSARKDVCRALEECGCFVVEISNKIPSELHNTTFSTFGKLFEFPTETKMKFTSERPFHGYFSSPTYERLVIDNATFTDVTQEFTNIFWPNGNHHVRESTDSYVKLMAELDKMVTKMVFENYGVGDYYDSHMESTTHSFGIIKYKEPQKTGNNSGLGIHTDKHFTTVIHQNRVKGLLIKTEDGEWIDFDPSPSSFIFMAGDGLQIIFNGIDGCVFCLTKVWSNDRIKACIHRVLLAENLETRYSLGLFSHNNKTICAPEELVDEEHPLHYKPINLRDYAQEQNRLVAYQKELSLKVYCGV</sequence>
<dbReference type="Gene3D" id="2.60.120.330">
    <property type="entry name" value="B-lactam Antibiotic, Isopenicillin N Synthase, Chain"/>
    <property type="match status" value="1"/>
</dbReference>
<dbReference type="InterPro" id="IPR044861">
    <property type="entry name" value="IPNS-like_FE2OG_OXY"/>
</dbReference>
<proteinExistence type="inferred from homology"/>
<evidence type="ECO:0000256" key="2">
    <source>
        <dbReference type="ARBA" id="ARBA00023004"/>
    </source>
</evidence>
<comment type="caution">
    <text evidence="5">The sequence shown here is derived from an EMBL/GenBank/DDBJ whole genome shotgun (WGS) entry which is preliminary data.</text>
</comment>
<dbReference type="GO" id="GO:0051213">
    <property type="term" value="F:dioxygenase activity"/>
    <property type="evidence" value="ECO:0007669"/>
    <property type="project" value="UniProtKB-KW"/>
</dbReference>
<dbReference type="InterPro" id="IPR050231">
    <property type="entry name" value="Iron_ascorbate_oxido_reductase"/>
</dbReference>
<organism evidence="5">
    <name type="scientific">Quercus suber</name>
    <name type="common">Cork oak</name>
    <dbReference type="NCBI Taxonomy" id="58331"/>
    <lineage>
        <taxon>Eukaryota</taxon>
        <taxon>Viridiplantae</taxon>
        <taxon>Streptophyta</taxon>
        <taxon>Embryophyta</taxon>
        <taxon>Tracheophyta</taxon>
        <taxon>Spermatophyta</taxon>
        <taxon>Magnoliopsida</taxon>
        <taxon>eudicotyledons</taxon>
        <taxon>Gunneridae</taxon>
        <taxon>Pentapetalae</taxon>
        <taxon>rosids</taxon>
        <taxon>fabids</taxon>
        <taxon>Fagales</taxon>
        <taxon>Fagaceae</taxon>
        <taxon>Quercus</taxon>
    </lineage>
</organism>
<dbReference type="InterPro" id="IPR026992">
    <property type="entry name" value="DIOX_N"/>
</dbReference>
<comment type="similarity">
    <text evidence="3">Belongs to the iron/ascorbate-dependent oxidoreductase family.</text>
</comment>
<keyword evidence="3" id="KW-0560">Oxidoreductase</keyword>
<keyword evidence="5" id="KW-0223">Dioxygenase</keyword>
<dbReference type="SUPFAM" id="SSF51197">
    <property type="entry name" value="Clavaminate synthase-like"/>
    <property type="match status" value="1"/>
</dbReference>
<keyword evidence="2 3" id="KW-0408">Iron</keyword>
<dbReference type="GO" id="GO:0046872">
    <property type="term" value="F:metal ion binding"/>
    <property type="evidence" value="ECO:0007669"/>
    <property type="project" value="UniProtKB-KW"/>
</dbReference>
<reference evidence="5" key="2">
    <citation type="journal article" date="2018" name="Sci. Data">
        <title>The draft genome sequence of cork oak.</title>
        <authorList>
            <person name="Ramos A.M."/>
            <person name="Usie A."/>
            <person name="Barbosa P."/>
            <person name="Barros P.M."/>
            <person name="Capote T."/>
            <person name="Chaves I."/>
            <person name="Simoes F."/>
            <person name="Abreu I."/>
            <person name="Carrasquinho I."/>
            <person name="Faro C."/>
            <person name="Guimaraes J.B."/>
            <person name="Mendonca D."/>
            <person name="Nobrega F."/>
            <person name="Rodrigues L."/>
            <person name="Saibo N.J.M."/>
            <person name="Varela M.C."/>
            <person name="Egas C."/>
            <person name="Matos J."/>
            <person name="Miguel C.M."/>
            <person name="Oliveira M.M."/>
            <person name="Ricardo C.P."/>
            <person name="Goncalves S."/>
        </authorList>
    </citation>
    <scope>NUCLEOTIDE SEQUENCE [LARGE SCALE GENOMIC DNA]</scope>
    <source>
        <strain evidence="5">HL8</strain>
    </source>
</reference>
<dbReference type="PANTHER" id="PTHR47990">
    <property type="entry name" value="2-OXOGLUTARATE (2OG) AND FE(II)-DEPENDENT OXYGENASE SUPERFAMILY PROTEIN-RELATED"/>
    <property type="match status" value="1"/>
</dbReference>
<keyword evidence="1 3" id="KW-0479">Metal-binding</keyword>
<dbReference type="EMBL" id="PKMF04000008">
    <property type="protein sequence ID" value="KAK7860171.1"/>
    <property type="molecule type" value="Genomic_DNA"/>
</dbReference>
<dbReference type="AlphaFoldDB" id="A0AAW0M9Z7"/>
<name>A0AAW0M9Z7_QUESU</name>
<dbReference type="Pfam" id="PF14226">
    <property type="entry name" value="DIOX_N"/>
    <property type="match status" value="1"/>
</dbReference>
<feature type="domain" description="Fe2OG dioxygenase" evidence="4">
    <location>
        <begin position="160"/>
        <end position="276"/>
    </location>
</feature>
<evidence type="ECO:0000313" key="5">
    <source>
        <dbReference type="EMBL" id="KAK7860171.1"/>
    </source>
</evidence>
<dbReference type="InterPro" id="IPR005123">
    <property type="entry name" value="Oxoglu/Fe-dep_dioxygenase_dom"/>
</dbReference>
<evidence type="ECO:0000259" key="4">
    <source>
        <dbReference type="PROSITE" id="PS51471"/>
    </source>
</evidence>
<dbReference type="Pfam" id="PF03171">
    <property type="entry name" value="2OG-FeII_Oxy"/>
    <property type="match status" value="1"/>
</dbReference>
<evidence type="ECO:0000256" key="3">
    <source>
        <dbReference type="RuleBase" id="RU003682"/>
    </source>
</evidence>
<evidence type="ECO:0000256" key="1">
    <source>
        <dbReference type="ARBA" id="ARBA00022723"/>
    </source>
</evidence>
<dbReference type="PROSITE" id="PS51471">
    <property type="entry name" value="FE2OG_OXY"/>
    <property type="match status" value="1"/>
</dbReference>
<accession>A0AAW0M9Z7</accession>
<reference evidence="5" key="3">
    <citation type="submission" date="2023-07" db="EMBL/GenBank/DDBJ databases">
        <title>An improved reference 1 genome and first organelle genomes of Quercus suber.</title>
        <authorList>
            <consortium name="Genosuber Consortium"/>
            <person name="Usie A."/>
            <person name="Serra O."/>
            <person name="Barros P."/>
        </authorList>
    </citation>
    <scope>NUCLEOTIDE SEQUENCE</scope>
    <source>
        <strain evidence="5">HL8</strain>
        <tissue evidence="5">Leaves</tissue>
    </source>
</reference>
<reference evidence="5" key="1">
    <citation type="submission" date="2017-12" db="EMBL/GenBank/DDBJ databases">
        <authorList>
            <person name="Barbosa P."/>
            <person name="Usie A."/>
            <person name="Ramos A.M."/>
        </authorList>
    </citation>
    <scope>NUCLEOTIDE SEQUENCE</scope>
    <source>
        <strain evidence="5">HL8</strain>
        <tissue evidence="5">Leaves</tissue>
    </source>
</reference>
<gene>
    <name evidence="5" type="primary">AOP1.2_7</name>
    <name evidence="5" type="ORF">CFP56_042106</name>
</gene>
<dbReference type="InterPro" id="IPR027443">
    <property type="entry name" value="IPNS-like_sf"/>
</dbReference>